<dbReference type="GO" id="GO:0004030">
    <property type="term" value="F:aldehyde dehydrogenase [NAD(P)+] activity"/>
    <property type="evidence" value="ECO:0007669"/>
    <property type="project" value="UniProtKB-ARBA"/>
</dbReference>
<keyword evidence="2" id="KW-0520">NAD</keyword>
<keyword evidence="1" id="KW-0560">Oxidoreductase</keyword>
<dbReference type="AlphaFoldDB" id="A0AAP1WEY0"/>
<sequence>MQTKLLINGALVAGEGESHAVYNPSQGNVLVRITEASGAQVHAAVQSADAAFDAWSQTPPKDRAALLLKLA</sequence>
<dbReference type="RefSeq" id="WP_192525723.1">
    <property type="nucleotide sequence ID" value="NZ_JACZOI010001074.1"/>
</dbReference>
<organism evidence="4 5">
    <name type="scientific">Escherichia coli</name>
    <dbReference type="NCBI Taxonomy" id="562"/>
    <lineage>
        <taxon>Bacteria</taxon>
        <taxon>Pseudomonadati</taxon>
        <taxon>Pseudomonadota</taxon>
        <taxon>Gammaproteobacteria</taxon>
        <taxon>Enterobacterales</taxon>
        <taxon>Enterobacteriaceae</taxon>
        <taxon>Escherichia</taxon>
    </lineage>
</organism>
<evidence type="ECO:0000256" key="2">
    <source>
        <dbReference type="ARBA" id="ARBA00023027"/>
    </source>
</evidence>
<dbReference type="Pfam" id="PF00171">
    <property type="entry name" value="Aldedh"/>
    <property type="match status" value="1"/>
</dbReference>
<accession>A0AAP1WEY0</accession>
<evidence type="ECO:0000313" key="5">
    <source>
        <dbReference type="Proteomes" id="UP000640866"/>
    </source>
</evidence>
<dbReference type="Gene3D" id="3.40.605.10">
    <property type="entry name" value="Aldehyde Dehydrogenase, Chain A, domain 1"/>
    <property type="match status" value="1"/>
</dbReference>
<dbReference type="Proteomes" id="UP000640866">
    <property type="component" value="Unassembled WGS sequence"/>
</dbReference>
<evidence type="ECO:0000313" key="4">
    <source>
        <dbReference type="EMBL" id="MBE0981590.1"/>
    </source>
</evidence>
<dbReference type="PANTHER" id="PTHR11699">
    <property type="entry name" value="ALDEHYDE DEHYDROGENASE-RELATED"/>
    <property type="match status" value="1"/>
</dbReference>
<dbReference type="InterPro" id="IPR015590">
    <property type="entry name" value="Aldehyde_DH_dom"/>
</dbReference>
<gene>
    <name evidence="4" type="ORF">IH772_31915</name>
</gene>
<feature type="domain" description="Aldehyde dehydrogenase" evidence="3">
    <location>
        <begin position="13"/>
        <end position="71"/>
    </location>
</feature>
<protein>
    <submittedName>
        <fullName evidence="4">Aldehyde dehydrogenase family protein</fullName>
    </submittedName>
</protein>
<dbReference type="InterPro" id="IPR016162">
    <property type="entry name" value="Ald_DH_N"/>
</dbReference>
<dbReference type="InterPro" id="IPR016161">
    <property type="entry name" value="Ald_DH/histidinol_DH"/>
</dbReference>
<dbReference type="SUPFAM" id="SSF53720">
    <property type="entry name" value="ALDH-like"/>
    <property type="match status" value="1"/>
</dbReference>
<dbReference type="EMBL" id="JACZOI010001074">
    <property type="protein sequence ID" value="MBE0981590.1"/>
    <property type="molecule type" value="Genomic_DNA"/>
</dbReference>
<proteinExistence type="predicted"/>
<reference evidence="4" key="1">
    <citation type="submission" date="2020-09" db="EMBL/GenBank/DDBJ databases">
        <title>Emerging polyconal dissemination of OXA-244-producing E. coli in France.</title>
        <authorList>
            <person name="Emeraud C."/>
            <person name="Girlich D."/>
            <person name="Bonnin R.A."/>
            <person name="Jousset A.B."/>
            <person name="Naas T."/>
            <person name="Dortet L."/>
        </authorList>
    </citation>
    <scope>NUCLEOTIDE SEQUENCE</scope>
    <source>
        <strain evidence="4">225E3</strain>
    </source>
</reference>
<name>A0AAP1WEY0_ECOLX</name>
<comment type="caution">
    <text evidence="4">The sequence shown here is derived from an EMBL/GenBank/DDBJ whole genome shotgun (WGS) entry which is preliminary data.</text>
</comment>
<evidence type="ECO:0000256" key="1">
    <source>
        <dbReference type="ARBA" id="ARBA00023002"/>
    </source>
</evidence>
<feature type="non-terminal residue" evidence="4">
    <location>
        <position position="71"/>
    </location>
</feature>
<evidence type="ECO:0000259" key="3">
    <source>
        <dbReference type="Pfam" id="PF00171"/>
    </source>
</evidence>